<comment type="similarity">
    <text evidence="1">Belongs to the ROK (NagC/XylR) family.</text>
</comment>
<dbReference type="RefSeq" id="WP_377938306.1">
    <property type="nucleotide sequence ID" value="NZ_JBHTHQ010000012.1"/>
</dbReference>
<evidence type="ECO:0000313" key="3">
    <source>
        <dbReference type="Proteomes" id="UP001597036"/>
    </source>
</evidence>
<evidence type="ECO:0000256" key="1">
    <source>
        <dbReference type="ARBA" id="ARBA00006479"/>
    </source>
</evidence>
<name>A0ABW2Y2S4_9BIFI</name>
<organism evidence="2 3">
    <name type="scientific">Alloscardovia venturai</name>
    <dbReference type="NCBI Taxonomy" id="1769421"/>
    <lineage>
        <taxon>Bacteria</taxon>
        <taxon>Bacillati</taxon>
        <taxon>Actinomycetota</taxon>
        <taxon>Actinomycetes</taxon>
        <taxon>Bifidobacteriales</taxon>
        <taxon>Bifidobacteriaceae</taxon>
        <taxon>Alloscardovia</taxon>
    </lineage>
</organism>
<dbReference type="InterPro" id="IPR000600">
    <property type="entry name" value="ROK"/>
</dbReference>
<proteinExistence type="inferred from homology"/>
<accession>A0ABW2Y2S4</accession>
<dbReference type="EMBL" id="JBHTHQ010000012">
    <property type="protein sequence ID" value="MFD0704547.1"/>
    <property type="molecule type" value="Genomic_DNA"/>
</dbReference>
<dbReference type="SUPFAM" id="SSF53067">
    <property type="entry name" value="Actin-like ATPase domain"/>
    <property type="match status" value="2"/>
</dbReference>
<evidence type="ECO:0000313" key="2">
    <source>
        <dbReference type="EMBL" id="MFD0704547.1"/>
    </source>
</evidence>
<keyword evidence="3" id="KW-1185">Reference proteome</keyword>
<dbReference type="PANTHER" id="PTHR18964">
    <property type="entry name" value="ROK (REPRESSOR, ORF, KINASE) FAMILY"/>
    <property type="match status" value="1"/>
</dbReference>
<dbReference type="PANTHER" id="PTHR18964:SF149">
    <property type="entry name" value="BIFUNCTIONAL UDP-N-ACETYLGLUCOSAMINE 2-EPIMERASE_N-ACETYLMANNOSAMINE KINASE"/>
    <property type="match status" value="1"/>
</dbReference>
<dbReference type="Proteomes" id="UP001597036">
    <property type="component" value="Unassembled WGS sequence"/>
</dbReference>
<dbReference type="Pfam" id="PF00480">
    <property type="entry name" value="ROK"/>
    <property type="match status" value="1"/>
</dbReference>
<dbReference type="Gene3D" id="3.30.420.40">
    <property type="match status" value="2"/>
</dbReference>
<dbReference type="InterPro" id="IPR043129">
    <property type="entry name" value="ATPase_NBD"/>
</dbReference>
<sequence length="214" mass="22219">MISSFKIAFDCPILIDNDANSAAIAESRQGAGQGCSNFLYIQTGDGTGSALVVNGSLYRGSLGLAGEIGHQQVDPLGDICSCGNRGCLNTVINEERLTSVLQVTHGSMSYADLIQGCIDGDPGCRRVISDAAIRIGTVVASSCIAVDPGKIIVGGLLSKSGDIFIEPFRESIQRLLFPSAVTPIEVIASPIPEKNVPLGAALSAIENSKLELAK</sequence>
<protein>
    <submittedName>
        <fullName evidence="2">ROK family protein</fullName>
    </submittedName>
</protein>
<reference evidence="3" key="1">
    <citation type="journal article" date="2019" name="Int. J. Syst. Evol. Microbiol.">
        <title>The Global Catalogue of Microorganisms (GCM) 10K type strain sequencing project: providing services to taxonomists for standard genome sequencing and annotation.</title>
        <authorList>
            <consortium name="The Broad Institute Genomics Platform"/>
            <consortium name="The Broad Institute Genome Sequencing Center for Infectious Disease"/>
            <person name="Wu L."/>
            <person name="Ma J."/>
        </authorList>
    </citation>
    <scope>NUCLEOTIDE SEQUENCE [LARGE SCALE GENOMIC DNA]</scope>
    <source>
        <strain evidence="3">CCM 8604</strain>
    </source>
</reference>
<comment type="caution">
    <text evidence="2">The sequence shown here is derived from an EMBL/GenBank/DDBJ whole genome shotgun (WGS) entry which is preliminary data.</text>
</comment>
<gene>
    <name evidence="2" type="ORF">ACFQY8_02120</name>
</gene>